<reference evidence="1" key="1">
    <citation type="submission" date="2021-12" db="EMBL/GenBank/DDBJ databases">
        <authorList>
            <person name="Martin H S."/>
        </authorList>
    </citation>
    <scope>NUCLEOTIDE SEQUENCE</scope>
</reference>
<dbReference type="AlphaFoldDB" id="A0A8J9V2P1"/>
<proteinExistence type="predicted"/>
<accession>A0A8J9V2P1</accession>
<gene>
    <name evidence="1" type="ORF">BINO364_LOCUS15988</name>
</gene>
<dbReference type="EMBL" id="OV170229">
    <property type="protein sequence ID" value="CAH0731076.1"/>
    <property type="molecule type" value="Genomic_DNA"/>
</dbReference>
<organism evidence="1 2">
    <name type="scientific">Brenthis ino</name>
    <name type="common">lesser marbled fritillary</name>
    <dbReference type="NCBI Taxonomy" id="405034"/>
    <lineage>
        <taxon>Eukaryota</taxon>
        <taxon>Metazoa</taxon>
        <taxon>Ecdysozoa</taxon>
        <taxon>Arthropoda</taxon>
        <taxon>Hexapoda</taxon>
        <taxon>Insecta</taxon>
        <taxon>Pterygota</taxon>
        <taxon>Neoptera</taxon>
        <taxon>Endopterygota</taxon>
        <taxon>Lepidoptera</taxon>
        <taxon>Glossata</taxon>
        <taxon>Ditrysia</taxon>
        <taxon>Papilionoidea</taxon>
        <taxon>Nymphalidae</taxon>
        <taxon>Heliconiinae</taxon>
        <taxon>Argynnini</taxon>
        <taxon>Brenthis</taxon>
    </lineage>
</organism>
<protein>
    <submittedName>
        <fullName evidence="1">Uncharacterized protein</fullName>
    </submittedName>
</protein>
<evidence type="ECO:0000313" key="1">
    <source>
        <dbReference type="EMBL" id="CAH0731076.1"/>
    </source>
</evidence>
<sequence>MSAISGVYKRPPKAVVGNMPADCILWNSETGCPFAVEQVHFSKCVKDAQVRNTIAAQTGSQKPLNERHFETARKVFYLMEENISKLGINPSIILRELDRTKESYLQTAI</sequence>
<dbReference type="Proteomes" id="UP000838878">
    <property type="component" value="Chromosome 9"/>
</dbReference>
<evidence type="ECO:0000313" key="2">
    <source>
        <dbReference type="Proteomes" id="UP000838878"/>
    </source>
</evidence>
<name>A0A8J9V2P1_9NEOP</name>
<keyword evidence="2" id="KW-1185">Reference proteome</keyword>
<dbReference type="OrthoDB" id="10433316at2759"/>
<feature type="non-terminal residue" evidence="1">
    <location>
        <position position="109"/>
    </location>
</feature>